<dbReference type="Proteomes" id="UP001066276">
    <property type="component" value="Chromosome 12"/>
</dbReference>
<organism evidence="2 3">
    <name type="scientific">Pleurodeles waltl</name>
    <name type="common">Iberian ribbed newt</name>
    <dbReference type="NCBI Taxonomy" id="8319"/>
    <lineage>
        <taxon>Eukaryota</taxon>
        <taxon>Metazoa</taxon>
        <taxon>Chordata</taxon>
        <taxon>Craniata</taxon>
        <taxon>Vertebrata</taxon>
        <taxon>Euteleostomi</taxon>
        <taxon>Amphibia</taxon>
        <taxon>Batrachia</taxon>
        <taxon>Caudata</taxon>
        <taxon>Salamandroidea</taxon>
        <taxon>Salamandridae</taxon>
        <taxon>Pleurodelinae</taxon>
        <taxon>Pleurodeles</taxon>
    </lineage>
</organism>
<comment type="caution">
    <text evidence="2">The sequence shown here is derived from an EMBL/GenBank/DDBJ whole genome shotgun (WGS) entry which is preliminary data.</text>
</comment>
<feature type="region of interest" description="Disordered" evidence="1">
    <location>
        <begin position="1"/>
        <end position="38"/>
    </location>
</feature>
<protein>
    <submittedName>
        <fullName evidence="2">Uncharacterized protein</fullName>
    </submittedName>
</protein>
<dbReference type="EMBL" id="JANPWB010000016">
    <property type="protein sequence ID" value="KAJ1082381.1"/>
    <property type="molecule type" value="Genomic_DNA"/>
</dbReference>
<proteinExistence type="predicted"/>
<gene>
    <name evidence="2" type="ORF">NDU88_002549</name>
</gene>
<evidence type="ECO:0000313" key="3">
    <source>
        <dbReference type="Proteomes" id="UP001066276"/>
    </source>
</evidence>
<evidence type="ECO:0000313" key="2">
    <source>
        <dbReference type="EMBL" id="KAJ1082381.1"/>
    </source>
</evidence>
<keyword evidence="3" id="KW-1185">Reference proteome</keyword>
<reference evidence="2" key="1">
    <citation type="journal article" date="2022" name="bioRxiv">
        <title>Sequencing and chromosome-scale assembly of the giantPleurodeles waltlgenome.</title>
        <authorList>
            <person name="Brown T."/>
            <person name="Elewa A."/>
            <person name="Iarovenko S."/>
            <person name="Subramanian E."/>
            <person name="Araus A.J."/>
            <person name="Petzold A."/>
            <person name="Susuki M."/>
            <person name="Suzuki K.-i.T."/>
            <person name="Hayashi T."/>
            <person name="Toyoda A."/>
            <person name="Oliveira C."/>
            <person name="Osipova E."/>
            <person name="Leigh N.D."/>
            <person name="Simon A."/>
            <person name="Yun M.H."/>
        </authorList>
    </citation>
    <scope>NUCLEOTIDE SEQUENCE</scope>
    <source>
        <strain evidence="2">20211129_DDA</strain>
        <tissue evidence="2">Liver</tissue>
    </source>
</reference>
<name>A0AAV7KSF6_PLEWA</name>
<dbReference type="AlphaFoldDB" id="A0AAV7KSF6"/>
<evidence type="ECO:0000256" key="1">
    <source>
        <dbReference type="SAM" id="MobiDB-lite"/>
    </source>
</evidence>
<sequence>MLAGQIRDTITKAPGWRPNPSHLRQTQAKRKEVNDKTSKRRRAMVKDIRVGDQVIIKDRKPGWKFRTPYEVWTVTGVSGTMVTAEKGSDRVTQRFHGLKRELLWNTPGVRRQRINSQTGWPLRVLNMIVRMSCKQRLDQSA</sequence>
<accession>A0AAV7KSF6</accession>